<reference evidence="1 2" key="1">
    <citation type="journal article" date="2019" name="Nat. Ecol. Evol.">
        <title>Megaphylogeny resolves global patterns of mushroom evolution.</title>
        <authorList>
            <person name="Varga T."/>
            <person name="Krizsan K."/>
            <person name="Foldi C."/>
            <person name="Dima B."/>
            <person name="Sanchez-Garcia M."/>
            <person name="Sanchez-Ramirez S."/>
            <person name="Szollosi G.J."/>
            <person name="Szarkandi J.G."/>
            <person name="Papp V."/>
            <person name="Albert L."/>
            <person name="Andreopoulos W."/>
            <person name="Angelini C."/>
            <person name="Antonin V."/>
            <person name="Barry K.W."/>
            <person name="Bougher N.L."/>
            <person name="Buchanan P."/>
            <person name="Buyck B."/>
            <person name="Bense V."/>
            <person name="Catcheside P."/>
            <person name="Chovatia M."/>
            <person name="Cooper J."/>
            <person name="Damon W."/>
            <person name="Desjardin D."/>
            <person name="Finy P."/>
            <person name="Geml J."/>
            <person name="Haridas S."/>
            <person name="Hughes K."/>
            <person name="Justo A."/>
            <person name="Karasinski D."/>
            <person name="Kautmanova I."/>
            <person name="Kiss B."/>
            <person name="Kocsube S."/>
            <person name="Kotiranta H."/>
            <person name="LaButti K.M."/>
            <person name="Lechner B.E."/>
            <person name="Liimatainen K."/>
            <person name="Lipzen A."/>
            <person name="Lukacs Z."/>
            <person name="Mihaltcheva S."/>
            <person name="Morgado L.N."/>
            <person name="Niskanen T."/>
            <person name="Noordeloos M.E."/>
            <person name="Ohm R.A."/>
            <person name="Ortiz-Santana B."/>
            <person name="Ovrebo C."/>
            <person name="Racz N."/>
            <person name="Riley R."/>
            <person name="Savchenko A."/>
            <person name="Shiryaev A."/>
            <person name="Soop K."/>
            <person name="Spirin V."/>
            <person name="Szebenyi C."/>
            <person name="Tomsovsky M."/>
            <person name="Tulloss R.E."/>
            <person name="Uehling J."/>
            <person name="Grigoriev I.V."/>
            <person name="Vagvolgyi C."/>
            <person name="Papp T."/>
            <person name="Martin F.M."/>
            <person name="Miettinen O."/>
            <person name="Hibbett D.S."/>
            <person name="Nagy L.G."/>
        </authorList>
    </citation>
    <scope>NUCLEOTIDE SEQUENCE [LARGE SCALE GENOMIC DNA]</scope>
    <source>
        <strain evidence="1 2">CBS 962.96</strain>
    </source>
</reference>
<keyword evidence="2" id="KW-1185">Reference proteome</keyword>
<accession>A0A4S8KUQ6</accession>
<dbReference type="AlphaFoldDB" id="A0A4S8KUQ6"/>
<organism evidence="1 2">
    <name type="scientific">Dendrothele bispora (strain CBS 962.96)</name>
    <dbReference type="NCBI Taxonomy" id="1314807"/>
    <lineage>
        <taxon>Eukaryota</taxon>
        <taxon>Fungi</taxon>
        <taxon>Dikarya</taxon>
        <taxon>Basidiomycota</taxon>
        <taxon>Agaricomycotina</taxon>
        <taxon>Agaricomycetes</taxon>
        <taxon>Agaricomycetidae</taxon>
        <taxon>Agaricales</taxon>
        <taxon>Agaricales incertae sedis</taxon>
        <taxon>Dendrothele</taxon>
    </lineage>
</organism>
<proteinExistence type="predicted"/>
<dbReference type="Proteomes" id="UP000297245">
    <property type="component" value="Unassembled WGS sequence"/>
</dbReference>
<dbReference type="EMBL" id="ML180000">
    <property type="protein sequence ID" value="THU79627.1"/>
    <property type="molecule type" value="Genomic_DNA"/>
</dbReference>
<name>A0A4S8KUQ6_DENBC</name>
<evidence type="ECO:0000313" key="1">
    <source>
        <dbReference type="EMBL" id="THU79627.1"/>
    </source>
</evidence>
<sequence>MFSLMEPDEAFFESVYILMSRGLVVVSNGRNAQHTKLPELELRDRYRSSPLVWNEFLGVLREGLSVKLTFGCPCGASNPEQCQGKLCVQEALRWAPRSLWDKENPREKTYINEIIVNNYKAKSEMPAWTGFLGSTGRLGNIWDVRPGVKKLDGGRARFRHILLLVAPSSFV</sequence>
<evidence type="ECO:0000313" key="2">
    <source>
        <dbReference type="Proteomes" id="UP000297245"/>
    </source>
</evidence>
<protein>
    <submittedName>
        <fullName evidence="1">Uncharacterized protein</fullName>
    </submittedName>
</protein>
<gene>
    <name evidence="1" type="ORF">K435DRAFT_942635</name>
</gene>